<feature type="transmembrane region" description="Helical" evidence="5">
    <location>
        <begin position="26"/>
        <end position="52"/>
    </location>
</feature>
<feature type="transmembrane region" description="Helical" evidence="5">
    <location>
        <begin position="442"/>
        <end position="459"/>
    </location>
</feature>
<evidence type="ECO:0000256" key="4">
    <source>
        <dbReference type="ARBA" id="ARBA00023136"/>
    </source>
</evidence>
<evidence type="ECO:0000256" key="3">
    <source>
        <dbReference type="ARBA" id="ARBA00022989"/>
    </source>
</evidence>
<feature type="transmembrane region" description="Helical" evidence="5">
    <location>
        <begin position="382"/>
        <end position="401"/>
    </location>
</feature>
<dbReference type="AlphaFoldDB" id="A0A0D2J4C7"/>
<feature type="transmembrane region" description="Helical" evidence="5">
    <location>
        <begin position="223"/>
        <end position="247"/>
    </location>
</feature>
<dbReference type="EMBL" id="AZAC01000020">
    <property type="protein sequence ID" value="KIX12979.1"/>
    <property type="molecule type" value="Genomic_DNA"/>
</dbReference>
<feature type="transmembrane region" description="Helical" evidence="5">
    <location>
        <begin position="183"/>
        <end position="203"/>
    </location>
</feature>
<evidence type="ECO:0000256" key="1">
    <source>
        <dbReference type="ARBA" id="ARBA00004141"/>
    </source>
</evidence>
<dbReference type="FunCoup" id="A0A0D2J4C7">
    <property type="interactions" value="275"/>
</dbReference>
<dbReference type="RefSeq" id="WP_044349950.1">
    <property type="nucleotide sequence ID" value="NZ_AZAC01000020.1"/>
</dbReference>
<dbReference type="PATRIC" id="fig|1429043.3.peg.3475"/>
<name>A0A0D2J4C7_9BACT</name>
<dbReference type="Gene3D" id="1.20.1740.10">
    <property type="entry name" value="Amino acid/polyamine transporter I"/>
    <property type="match status" value="1"/>
</dbReference>
<dbReference type="Pfam" id="PF13520">
    <property type="entry name" value="AA_permease_2"/>
    <property type="match status" value="1"/>
</dbReference>
<feature type="transmembrane region" description="Helical" evidence="5">
    <location>
        <begin position="58"/>
        <end position="82"/>
    </location>
</feature>
<dbReference type="PANTHER" id="PTHR11785">
    <property type="entry name" value="AMINO ACID TRANSPORTER"/>
    <property type="match status" value="1"/>
</dbReference>
<dbReference type="Proteomes" id="UP000032233">
    <property type="component" value="Unassembled WGS sequence"/>
</dbReference>
<keyword evidence="2 5" id="KW-0812">Transmembrane</keyword>
<evidence type="ECO:0000313" key="6">
    <source>
        <dbReference type="EMBL" id="KIX12979.1"/>
    </source>
</evidence>
<feature type="transmembrane region" description="Helical" evidence="5">
    <location>
        <begin position="103"/>
        <end position="132"/>
    </location>
</feature>
<comment type="caution">
    <text evidence="6">The sequence shown here is derived from an EMBL/GenBank/DDBJ whole genome shotgun (WGS) entry which is preliminary data.</text>
</comment>
<feature type="transmembrane region" description="Helical" evidence="5">
    <location>
        <begin position="302"/>
        <end position="328"/>
    </location>
</feature>
<dbReference type="InParanoid" id="A0A0D2J4C7"/>
<organism evidence="6 7">
    <name type="scientific">Dethiosulfatarculus sandiegensis</name>
    <dbReference type="NCBI Taxonomy" id="1429043"/>
    <lineage>
        <taxon>Bacteria</taxon>
        <taxon>Pseudomonadati</taxon>
        <taxon>Thermodesulfobacteriota</taxon>
        <taxon>Desulfarculia</taxon>
        <taxon>Desulfarculales</taxon>
        <taxon>Desulfarculaceae</taxon>
        <taxon>Dethiosulfatarculus</taxon>
    </lineage>
</organism>
<gene>
    <name evidence="6" type="ORF">X474_16390</name>
</gene>
<evidence type="ECO:0000256" key="2">
    <source>
        <dbReference type="ARBA" id="ARBA00022692"/>
    </source>
</evidence>
<proteinExistence type="predicted"/>
<evidence type="ECO:0000313" key="7">
    <source>
        <dbReference type="Proteomes" id="UP000032233"/>
    </source>
</evidence>
<feature type="transmembrane region" description="Helical" evidence="5">
    <location>
        <begin position="144"/>
        <end position="171"/>
    </location>
</feature>
<accession>A0A0D2J4C7</accession>
<dbReference type="PIRSF" id="PIRSF006060">
    <property type="entry name" value="AA_transporter"/>
    <property type="match status" value="1"/>
</dbReference>
<reference evidence="6 7" key="1">
    <citation type="submission" date="2013-11" db="EMBL/GenBank/DDBJ databases">
        <title>Metagenomic analysis of a methanogenic consortium involved in long chain n-alkane degradation.</title>
        <authorList>
            <person name="Davidova I.A."/>
            <person name="Callaghan A.V."/>
            <person name="Wawrik B."/>
            <person name="Pruitt S."/>
            <person name="Marks C."/>
            <person name="Duncan K.E."/>
            <person name="Suflita J.M."/>
        </authorList>
    </citation>
    <scope>NUCLEOTIDE SEQUENCE [LARGE SCALE GENOMIC DNA]</scope>
    <source>
        <strain evidence="6 7">SPR</strain>
    </source>
</reference>
<comment type="subcellular location">
    <subcellularLocation>
        <location evidence="1">Membrane</location>
        <topology evidence="1">Multi-pass membrane protein</topology>
    </subcellularLocation>
</comment>
<sequence>MQKQENGKKENITTGKNNLPKLTRRVGLISASCVIIADMVGSGIFTTSGFIMQMLNDPWWLLACWLIGGAITFTGALSYGELGARLPLAGGEYVFLRESFGPLWAFLSGWISLVVGFSAPIAASAMAASGYLLHIIPGVPQEPLFCAGCLVISVETLLALAFLAAFTLLHTRRLGIGLGVQNALTLFKILILITLIVAGLWFWPVDSPWQPVAVSGPQAPSAGAVATALVFISFAYTGFNAAAYLGGEIKNPGRNLPRALLSGTGLVVLLYLLLNIAYLAALGPEGMPGIKEIGAVAAKALFGPWVGGILSVAICICLLSALGAMILAGPRVYYAMARDGLFLGALGRIDPRSGVPNNAIWLQSAIAAVMILSASFNALLFYIGFTLSLIAALAVAGLFVLRRKDPSQAPFKVPGYPLTPLIFIVANLGMVTFSLADNPWRGLPSAITLALGLLFYWYFKRRVNNKPSQVDK</sequence>
<dbReference type="OrthoDB" id="127638at2"/>
<keyword evidence="7" id="KW-1185">Reference proteome</keyword>
<evidence type="ECO:0000256" key="5">
    <source>
        <dbReference type="SAM" id="Phobius"/>
    </source>
</evidence>
<feature type="transmembrane region" description="Helical" evidence="5">
    <location>
        <begin position="259"/>
        <end position="282"/>
    </location>
</feature>
<feature type="transmembrane region" description="Helical" evidence="5">
    <location>
        <begin position="358"/>
        <end position="376"/>
    </location>
</feature>
<feature type="transmembrane region" description="Helical" evidence="5">
    <location>
        <begin position="413"/>
        <end position="436"/>
    </location>
</feature>
<dbReference type="InterPro" id="IPR050598">
    <property type="entry name" value="AminoAcid_Transporter"/>
</dbReference>
<protein>
    <submittedName>
        <fullName evidence="6">Amino acid permease</fullName>
    </submittedName>
</protein>
<keyword evidence="3 5" id="KW-1133">Transmembrane helix</keyword>
<dbReference type="GO" id="GO:0016020">
    <property type="term" value="C:membrane"/>
    <property type="evidence" value="ECO:0007669"/>
    <property type="project" value="UniProtKB-SubCell"/>
</dbReference>
<dbReference type="GO" id="GO:0015179">
    <property type="term" value="F:L-amino acid transmembrane transporter activity"/>
    <property type="evidence" value="ECO:0007669"/>
    <property type="project" value="TreeGrafter"/>
</dbReference>
<keyword evidence="4 5" id="KW-0472">Membrane</keyword>
<dbReference type="InterPro" id="IPR002293">
    <property type="entry name" value="AA/rel_permease1"/>
</dbReference>
<dbReference type="STRING" id="1429043.X474_16390"/>
<dbReference type="PANTHER" id="PTHR11785:SF512">
    <property type="entry name" value="SOBREMESA, ISOFORM B"/>
    <property type="match status" value="1"/>
</dbReference>